<proteinExistence type="predicted"/>
<feature type="domain" description="C2H2-type" evidence="10">
    <location>
        <begin position="33"/>
        <end position="58"/>
    </location>
</feature>
<dbReference type="PROSITE" id="PS00028">
    <property type="entry name" value="ZINC_FINGER_C2H2_1"/>
    <property type="match status" value="2"/>
</dbReference>
<dbReference type="InterPro" id="IPR036236">
    <property type="entry name" value="Znf_C2H2_sf"/>
</dbReference>
<dbReference type="PROSITE" id="PS50157">
    <property type="entry name" value="ZINC_FINGER_C2H2_2"/>
    <property type="match status" value="3"/>
</dbReference>
<dbReference type="GO" id="GO:0005634">
    <property type="term" value="C:nucleus"/>
    <property type="evidence" value="ECO:0007669"/>
    <property type="project" value="UniProtKB-SubCell"/>
</dbReference>
<keyword evidence="5" id="KW-0862">Zinc</keyword>
<dbReference type="SUPFAM" id="SSF57667">
    <property type="entry name" value="beta-beta-alpha zinc fingers"/>
    <property type="match status" value="2"/>
</dbReference>
<evidence type="ECO:0000256" key="6">
    <source>
        <dbReference type="ARBA" id="ARBA00023015"/>
    </source>
</evidence>
<dbReference type="STRING" id="97972.A0A2V1EBQ1"/>
<dbReference type="PANTHER" id="PTHR47772:SF1">
    <property type="entry name" value="ZINC FINGER PROTEIN 200"/>
    <property type="match status" value="1"/>
</dbReference>
<reference evidence="11 12" key="1">
    <citation type="journal article" date="2018" name="Sci. Rep.">
        <title>Comparative genomics provides insights into the lifestyle and reveals functional heterogeneity of dark septate endophytic fungi.</title>
        <authorList>
            <person name="Knapp D.G."/>
            <person name="Nemeth J.B."/>
            <person name="Barry K."/>
            <person name="Hainaut M."/>
            <person name="Henrissat B."/>
            <person name="Johnson J."/>
            <person name="Kuo A."/>
            <person name="Lim J.H.P."/>
            <person name="Lipzen A."/>
            <person name="Nolan M."/>
            <person name="Ohm R.A."/>
            <person name="Tamas L."/>
            <person name="Grigoriev I.V."/>
            <person name="Spatafora J.W."/>
            <person name="Nagy L.G."/>
            <person name="Kovacs G.M."/>
        </authorList>
    </citation>
    <scope>NUCLEOTIDE SEQUENCE [LARGE SCALE GENOMIC DNA]</scope>
    <source>
        <strain evidence="11 12">DSE2036</strain>
    </source>
</reference>
<keyword evidence="2" id="KW-0479">Metal-binding</keyword>
<dbReference type="EMBL" id="KZ805301">
    <property type="protein sequence ID" value="PVI08028.1"/>
    <property type="molecule type" value="Genomic_DNA"/>
</dbReference>
<dbReference type="SMART" id="SM00355">
    <property type="entry name" value="ZnF_C2H2"/>
    <property type="match status" value="3"/>
</dbReference>
<evidence type="ECO:0000256" key="2">
    <source>
        <dbReference type="ARBA" id="ARBA00022723"/>
    </source>
</evidence>
<keyword evidence="6" id="KW-0805">Transcription regulation</keyword>
<evidence type="ECO:0000256" key="1">
    <source>
        <dbReference type="ARBA" id="ARBA00004123"/>
    </source>
</evidence>
<feature type="domain" description="C2H2-type" evidence="10">
    <location>
        <begin position="3"/>
        <end position="32"/>
    </location>
</feature>
<dbReference type="Pfam" id="PF12874">
    <property type="entry name" value="zf-met"/>
    <property type="match status" value="1"/>
</dbReference>
<protein>
    <recommendedName>
        <fullName evidence="10">C2H2-type domain-containing protein</fullName>
    </recommendedName>
</protein>
<sequence length="172" mass="19450">MTYVCNICTKRFNTRGGLKNHTGTNTTSARKPHPCDRCAQIFCSEQSLRSHQNAPSHATMFGCSLCNRKFGSKQAHRQHMGSESHARKHKETPSSIAPAAKVDTRSRVLGDWQSSKECTYDHDYTSDQYSNDESSREAWLYTSPTDWEDDQDWALCDKECGWCGHCADGVSY</sequence>
<evidence type="ECO:0000256" key="8">
    <source>
        <dbReference type="ARBA" id="ARBA00023242"/>
    </source>
</evidence>
<evidence type="ECO:0000256" key="9">
    <source>
        <dbReference type="PROSITE-ProRule" id="PRU00042"/>
    </source>
</evidence>
<dbReference type="OrthoDB" id="6105938at2759"/>
<comment type="subcellular location">
    <subcellularLocation>
        <location evidence="1">Nucleus</location>
    </subcellularLocation>
</comment>
<feature type="domain" description="C2H2-type" evidence="10">
    <location>
        <begin position="61"/>
        <end position="90"/>
    </location>
</feature>
<gene>
    <name evidence="11" type="ORF">DM02DRAFT_510929</name>
</gene>
<evidence type="ECO:0000313" key="12">
    <source>
        <dbReference type="Proteomes" id="UP000244855"/>
    </source>
</evidence>
<dbReference type="InterPro" id="IPR013087">
    <property type="entry name" value="Znf_C2H2_type"/>
</dbReference>
<dbReference type="AlphaFoldDB" id="A0A2V1EBQ1"/>
<accession>A0A2V1EBQ1</accession>
<keyword evidence="12" id="KW-1185">Reference proteome</keyword>
<dbReference type="InterPro" id="IPR050636">
    <property type="entry name" value="C2H2-ZF_domain-containing"/>
</dbReference>
<keyword evidence="8" id="KW-0539">Nucleus</keyword>
<dbReference type="PANTHER" id="PTHR47772">
    <property type="entry name" value="ZINC FINGER PROTEIN 200"/>
    <property type="match status" value="1"/>
</dbReference>
<evidence type="ECO:0000256" key="3">
    <source>
        <dbReference type="ARBA" id="ARBA00022737"/>
    </source>
</evidence>
<evidence type="ECO:0000256" key="7">
    <source>
        <dbReference type="ARBA" id="ARBA00023163"/>
    </source>
</evidence>
<keyword evidence="7" id="KW-0804">Transcription</keyword>
<organism evidence="11 12">
    <name type="scientific">Periconia macrospinosa</name>
    <dbReference type="NCBI Taxonomy" id="97972"/>
    <lineage>
        <taxon>Eukaryota</taxon>
        <taxon>Fungi</taxon>
        <taxon>Dikarya</taxon>
        <taxon>Ascomycota</taxon>
        <taxon>Pezizomycotina</taxon>
        <taxon>Dothideomycetes</taxon>
        <taxon>Pleosporomycetidae</taxon>
        <taxon>Pleosporales</taxon>
        <taxon>Massarineae</taxon>
        <taxon>Periconiaceae</taxon>
        <taxon>Periconia</taxon>
    </lineage>
</organism>
<keyword evidence="4 9" id="KW-0863">Zinc-finger</keyword>
<evidence type="ECO:0000313" key="11">
    <source>
        <dbReference type="EMBL" id="PVI08028.1"/>
    </source>
</evidence>
<dbReference type="GO" id="GO:0008270">
    <property type="term" value="F:zinc ion binding"/>
    <property type="evidence" value="ECO:0007669"/>
    <property type="project" value="UniProtKB-KW"/>
</dbReference>
<keyword evidence="3" id="KW-0677">Repeat</keyword>
<evidence type="ECO:0000256" key="4">
    <source>
        <dbReference type="ARBA" id="ARBA00022771"/>
    </source>
</evidence>
<dbReference type="Proteomes" id="UP000244855">
    <property type="component" value="Unassembled WGS sequence"/>
</dbReference>
<evidence type="ECO:0000259" key="10">
    <source>
        <dbReference type="PROSITE" id="PS50157"/>
    </source>
</evidence>
<name>A0A2V1EBQ1_9PLEO</name>
<evidence type="ECO:0000256" key="5">
    <source>
        <dbReference type="ARBA" id="ARBA00022833"/>
    </source>
</evidence>
<dbReference type="Gene3D" id="3.30.160.60">
    <property type="entry name" value="Classic Zinc Finger"/>
    <property type="match status" value="2"/>
</dbReference>